<dbReference type="InterPro" id="IPR027417">
    <property type="entry name" value="P-loop_NTPase"/>
</dbReference>
<keyword evidence="1" id="KW-0677">Repeat</keyword>
<feature type="domain" description="DUF7708" evidence="4">
    <location>
        <begin position="69"/>
        <end position="202"/>
    </location>
</feature>
<feature type="coiled-coil region" evidence="2">
    <location>
        <begin position="205"/>
        <end position="232"/>
    </location>
</feature>
<dbReference type="PANTHER" id="PTHR10039:SF14">
    <property type="entry name" value="NACHT DOMAIN-CONTAINING PROTEIN"/>
    <property type="match status" value="1"/>
</dbReference>
<feature type="region of interest" description="Disordered" evidence="3">
    <location>
        <begin position="839"/>
        <end position="884"/>
    </location>
</feature>
<dbReference type="SUPFAM" id="SSF52540">
    <property type="entry name" value="P-loop containing nucleoside triphosphate hydrolases"/>
    <property type="match status" value="1"/>
</dbReference>
<feature type="compositionally biased region" description="Basic and acidic residues" evidence="3">
    <location>
        <begin position="870"/>
        <end position="880"/>
    </location>
</feature>
<accession>A0ABQ9QNB6</accession>
<feature type="domain" description="Nephrocystin 3-like N-terminal" evidence="5">
    <location>
        <begin position="269"/>
        <end position="438"/>
    </location>
</feature>
<dbReference type="RefSeq" id="XP_060374624.1">
    <property type="nucleotide sequence ID" value="XM_060530815.1"/>
</dbReference>
<evidence type="ECO:0000256" key="1">
    <source>
        <dbReference type="ARBA" id="ARBA00022737"/>
    </source>
</evidence>
<dbReference type="Pfam" id="PF24809">
    <property type="entry name" value="DUF7708"/>
    <property type="match status" value="1"/>
</dbReference>
<feature type="compositionally biased region" description="Polar residues" evidence="3">
    <location>
        <begin position="850"/>
        <end position="860"/>
    </location>
</feature>
<gene>
    <name evidence="6" type="ORF">CTAM01_14816</name>
</gene>
<dbReference type="Gene3D" id="2.130.10.10">
    <property type="entry name" value="YVTN repeat-like/Quinoprotein amine dehydrogenase"/>
    <property type="match status" value="1"/>
</dbReference>
<dbReference type="InterPro" id="IPR056884">
    <property type="entry name" value="NPHP3-like_N"/>
</dbReference>
<name>A0ABQ9QNB6_9PEZI</name>
<comment type="caution">
    <text evidence="6">The sequence shown here is derived from an EMBL/GenBank/DDBJ whole genome shotgun (WGS) entry which is preliminary data.</text>
</comment>
<evidence type="ECO:0000313" key="7">
    <source>
        <dbReference type="Proteomes" id="UP001227543"/>
    </source>
</evidence>
<evidence type="ECO:0000259" key="5">
    <source>
        <dbReference type="Pfam" id="PF24883"/>
    </source>
</evidence>
<proteinExistence type="predicted"/>
<dbReference type="Pfam" id="PF00400">
    <property type="entry name" value="WD40"/>
    <property type="match status" value="2"/>
</dbReference>
<dbReference type="Pfam" id="PF24883">
    <property type="entry name" value="NPHP3_N"/>
    <property type="match status" value="1"/>
</dbReference>
<dbReference type="SMART" id="SM00320">
    <property type="entry name" value="WD40"/>
    <property type="match status" value="2"/>
</dbReference>
<evidence type="ECO:0000256" key="2">
    <source>
        <dbReference type="SAM" id="Coils"/>
    </source>
</evidence>
<dbReference type="InterPro" id="IPR001680">
    <property type="entry name" value="WD40_rpt"/>
</dbReference>
<dbReference type="InterPro" id="IPR056125">
    <property type="entry name" value="DUF7708"/>
</dbReference>
<dbReference type="InterPro" id="IPR036322">
    <property type="entry name" value="WD40_repeat_dom_sf"/>
</dbReference>
<dbReference type="GeneID" id="85415053"/>
<reference evidence="6 7" key="1">
    <citation type="submission" date="2016-10" db="EMBL/GenBank/DDBJ databases">
        <title>The genome sequence of Colletotrichum fioriniae PJ7.</title>
        <authorList>
            <person name="Baroncelli R."/>
        </authorList>
    </citation>
    <scope>NUCLEOTIDE SEQUENCE [LARGE SCALE GENOMIC DNA]</scope>
    <source>
        <strain evidence="6 7">Tom-12</strain>
    </source>
</reference>
<organism evidence="6 7">
    <name type="scientific">Colletotrichum tamarilloi</name>
    <dbReference type="NCBI Taxonomy" id="1209934"/>
    <lineage>
        <taxon>Eukaryota</taxon>
        <taxon>Fungi</taxon>
        <taxon>Dikarya</taxon>
        <taxon>Ascomycota</taxon>
        <taxon>Pezizomycotina</taxon>
        <taxon>Sordariomycetes</taxon>
        <taxon>Hypocreomycetidae</taxon>
        <taxon>Glomerellales</taxon>
        <taxon>Glomerellaceae</taxon>
        <taxon>Colletotrichum</taxon>
        <taxon>Colletotrichum acutatum species complex</taxon>
    </lineage>
</organism>
<dbReference type="EMBL" id="MLFU01000135">
    <property type="protein sequence ID" value="KAK1479161.1"/>
    <property type="molecule type" value="Genomic_DNA"/>
</dbReference>
<dbReference type="SUPFAM" id="SSF50978">
    <property type="entry name" value="WD40 repeat-like"/>
    <property type="match status" value="1"/>
</dbReference>
<dbReference type="PANTHER" id="PTHR10039">
    <property type="entry name" value="AMELOGENIN"/>
    <property type="match status" value="1"/>
</dbReference>
<evidence type="ECO:0000259" key="4">
    <source>
        <dbReference type="Pfam" id="PF24809"/>
    </source>
</evidence>
<sequence>MPLAARVSLAAQRTIRDAFNDLERTISSEDSADFATTTLDKVIKAAHDVENQLAARQLLRNMRRLTPLFDGLQHYSKSIEAACEGTPNMAWIWAPIKLILKVSSDYVDAFDRIIGAYSRIAEPLARFKILHQTFDENVEVQQTFALFYSDILKFHKEAYKFVRRSGWKVFFMTSWGHFERRFDGIINDLKAHEKLVDSTANVVGLSQMKQMRENVEALRREAAEQVDRQEKERTAKQLLDLVGWLKVDNNQQANISDMITAELQKYPQTRDWILDQKRISTWMKCSMESTFLVLHGHPGTGKSALATRITAFLRSSGNSMVVSYICTYSQGASTDYDQIIRSILLQLIQHNSDLIAYIYEEFILKQKDVKAQVIESLILEVIGAISNNPSQTTYVHVVLDGLDECDKEKQPKVISLLERMVSKAFATTSTVCKVLVTSIMPPAISRKLKQKHCISLSGEKEKEALKKAIATYAAQRLGELKSKMDFKVSELKSLELQLATKADGMFLWARLVLNYLTNNMFVQKREVVEAVDALPHELSELYVKLRINDGVNVEELAPTYLFDMCMPLIEERSDTTFAFIHISVKDFLMSSKSTVCLDEFNQLQDQGLSIASCLLSGLQVFRPTYPSLDRRLRVLRGFHGLHVYASEYWAGYLLSIATSRKGLDTNSLFFRRSHKLSVVLNSFRQAKNPEILIQGLDHQICGLDSHPEIQAAVRAIESERIRKPVVSNHAADDLVIISGLSTLLFNYQNTVKELLQLFNHPRVTVQELEKFKQDFRCSAYTCSFSSCPLASTGFETEKLRNEHEMTHSPRVPCEVPGCQYPAFPSTSALKRHQAKEHAKGISKYRIRAPSQKTKSKNLSGSKRKAPINHYPHEKASHPDESDPDEFEIEAPTGMSMEFAVSDDVQNGDGWHAVSNPSADTKLDISLVRTLYPDSVVSCVRFSFDGLYLAVGSYEKAEVYTVARGELVAVLNNGNISGVQSMCFSSDSSCLVVGSEDMLVRVSKTDLTLMKLHPGCHADLTGLYRSSTLGQVGSSGPLKSIEALCIPSTFAGSATQEHSAMEMET</sequence>
<dbReference type="Gene3D" id="3.40.50.300">
    <property type="entry name" value="P-loop containing nucleotide triphosphate hydrolases"/>
    <property type="match status" value="1"/>
</dbReference>
<evidence type="ECO:0000313" key="6">
    <source>
        <dbReference type="EMBL" id="KAK1479161.1"/>
    </source>
</evidence>
<protein>
    <submittedName>
        <fullName evidence="6">NACHT domain-containing protein</fullName>
    </submittedName>
</protein>
<keyword evidence="7" id="KW-1185">Reference proteome</keyword>
<dbReference type="InterPro" id="IPR015943">
    <property type="entry name" value="WD40/YVTN_repeat-like_dom_sf"/>
</dbReference>
<evidence type="ECO:0000256" key="3">
    <source>
        <dbReference type="SAM" id="MobiDB-lite"/>
    </source>
</evidence>
<dbReference type="Proteomes" id="UP001227543">
    <property type="component" value="Unassembled WGS sequence"/>
</dbReference>
<keyword evidence="2" id="KW-0175">Coiled coil</keyword>